<accession>A0A385TC35</accession>
<dbReference type="PROSITE" id="PS00198">
    <property type="entry name" value="4FE4S_FER_1"/>
    <property type="match status" value="1"/>
</dbReference>
<keyword evidence="2 6" id="KW-0479">Metal-binding</keyword>
<evidence type="ECO:0000259" key="7">
    <source>
        <dbReference type="PROSITE" id="PS51379"/>
    </source>
</evidence>
<dbReference type="Pfam" id="PF13183">
    <property type="entry name" value="Fer4_8"/>
    <property type="match status" value="1"/>
</dbReference>
<dbReference type="EMBL" id="CP032412">
    <property type="protein sequence ID" value="AYB42100.1"/>
    <property type="molecule type" value="Genomic_DNA"/>
</dbReference>
<keyword evidence="6" id="KW-0249">Electron transport</keyword>
<keyword evidence="4 6" id="KW-0408">Iron</keyword>
<dbReference type="KEGG" id="plw:D5F53_01825"/>
<dbReference type="Proteomes" id="UP000266552">
    <property type="component" value="Chromosome"/>
</dbReference>
<sequence>MNSTHEKFAQSLKLTLDEDQLTNCMRCGFCQTACPTFIETGLEAASPRGRIALMKAVVDGLMEPDESFRNQMDLCLGCRACEPACPSDVKYGQLIEQTRAAIAAEKPYSLPVRVVRKTFLQGIFPHRGRLKLIGKTLSFYQKSGLQKFARSSGAMKLFPDHLQQLEKALPDVTGDGLEELWSKAGLPYRRETTGSGSKLMVIPASGAKVGRVGMFRGCIMDVMFASTNVNTVRLLRQAGFEIVIPEEQVCCGALHAHAGEMDDAKQLAGQNIWAFGEADVDYIASNAGGCGALLKEYDHLMHEEQDERLQQAAVRFAEQVKDISELLSSPGRPLTPIQAESANKTVKVTYQDSCHLRNVMRVQGEPRQLMQQLPGVHMCELQGAEVCCGSAGIYNLTQTEMSTTLLDHKMEHVEATGAEVIVTSNPGCLLQMKWGIERAGKQRGIEAVHLADFLAGQVWIEDQGE</sequence>
<feature type="domain" description="4Fe-4S ferredoxin-type" evidence="7">
    <location>
        <begin position="12"/>
        <end position="43"/>
    </location>
</feature>
<keyword evidence="9" id="KW-1185">Reference proteome</keyword>
<evidence type="ECO:0000256" key="4">
    <source>
        <dbReference type="ARBA" id="ARBA00023004"/>
    </source>
</evidence>
<evidence type="ECO:0000256" key="3">
    <source>
        <dbReference type="ARBA" id="ARBA00022737"/>
    </source>
</evidence>
<dbReference type="InterPro" id="IPR012257">
    <property type="entry name" value="Glc_ox_4Fe-4S"/>
</dbReference>
<dbReference type="InterPro" id="IPR017896">
    <property type="entry name" value="4Fe4S_Fe-S-bd"/>
</dbReference>
<dbReference type="Pfam" id="PF02754">
    <property type="entry name" value="CCG"/>
    <property type="match status" value="2"/>
</dbReference>
<comment type="catalytic activity">
    <reaction evidence="6">
        <text>glycolate + A = glyoxylate + AH2</text>
        <dbReference type="Rhea" id="RHEA:21264"/>
        <dbReference type="ChEBI" id="CHEBI:13193"/>
        <dbReference type="ChEBI" id="CHEBI:17499"/>
        <dbReference type="ChEBI" id="CHEBI:29805"/>
        <dbReference type="ChEBI" id="CHEBI:36655"/>
        <dbReference type="EC" id="1.1.99.14"/>
    </reaction>
</comment>
<feature type="domain" description="4Fe-4S ferredoxin-type" evidence="7">
    <location>
        <begin position="65"/>
        <end position="97"/>
    </location>
</feature>
<dbReference type="Gene3D" id="1.10.1060.10">
    <property type="entry name" value="Alpha-helical ferredoxin"/>
    <property type="match status" value="1"/>
</dbReference>
<gene>
    <name evidence="8" type="ORF">D5F53_01825</name>
</gene>
<evidence type="ECO:0000313" key="9">
    <source>
        <dbReference type="Proteomes" id="UP000266552"/>
    </source>
</evidence>
<dbReference type="InterPro" id="IPR009051">
    <property type="entry name" value="Helical_ferredxn"/>
</dbReference>
<dbReference type="EC" id="1.1.99.14" evidence="6"/>
<proteinExistence type="predicted"/>
<dbReference type="PANTHER" id="PTHR32479">
    <property type="entry name" value="GLYCOLATE OXIDASE IRON-SULFUR SUBUNIT"/>
    <property type="match status" value="1"/>
</dbReference>
<reference evidence="8 9" key="1">
    <citation type="submission" date="2018-09" db="EMBL/GenBank/DDBJ databases">
        <title>Genome Sequence of Paenibacillus lautus Strain E7593-69, Azo Dye-Degrading Bacteria, Isolated from Commercial Tattoo Inks.</title>
        <authorList>
            <person name="Nho S.W."/>
            <person name="Kim S.-J."/>
            <person name="Kweon O."/>
            <person name="Cerniglia C.E."/>
        </authorList>
    </citation>
    <scope>NUCLEOTIDE SEQUENCE [LARGE SCALE GENOMIC DNA]</scope>
    <source>
        <strain evidence="8 9">E7593-69</strain>
    </source>
</reference>
<evidence type="ECO:0000256" key="1">
    <source>
        <dbReference type="ARBA" id="ARBA00022485"/>
    </source>
</evidence>
<evidence type="ECO:0000256" key="2">
    <source>
        <dbReference type="ARBA" id="ARBA00022723"/>
    </source>
</evidence>
<dbReference type="InterPro" id="IPR017900">
    <property type="entry name" value="4Fe4S_Fe_S_CS"/>
</dbReference>
<organism evidence="8 9">
    <name type="scientific">Paenibacillus lautus</name>
    <name type="common">Bacillus lautus</name>
    <dbReference type="NCBI Taxonomy" id="1401"/>
    <lineage>
        <taxon>Bacteria</taxon>
        <taxon>Bacillati</taxon>
        <taxon>Bacillota</taxon>
        <taxon>Bacilli</taxon>
        <taxon>Bacillales</taxon>
        <taxon>Paenibacillaceae</taxon>
        <taxon>Paenibacillus</taxon>
    </lineage>
</organism>
<keyword evidence="1 6" id="KW-0004">4Fe-4S</keyword>
<dbReference type="PANTHER" id="PTHR32479:SF17">
    <property type="entry name" value="GLYCOLATE OXIDASE IRON-SULFUR SUBUNIT"/>
    <property type="match status" value="1"/>
</dbReference>
<protein>
    <recommendedName>
        <fullName evidence="6">Glycolate oxidase iron-sulfur subunit</fullName>
        <ecNumber evidence="6">1.1.99.14</ecNumber>
    </recommendedName>
</protein>
<comment type="function">
    <text evidence="6">Component of a complex that catalyzes the oxidation of glycolate to glyoxylate.</text>
</comment>
<evidence type="ECO:0000256" key="6">
    <source>
        <dbReference type="PIRNR" id="PIRNR000139"/>
    </source>
</evidence>
<name>A0A385TC35_PAELA</name>
<keyword evidence="6" id="KW-0813">Transport</keyword>
<dbReference type="InterPro" id="IPR004017">
    <property type="entry name" value="Cys_rich_dom"/>
</dbReference>
<dbReference type="SUPFAM" id="SSF46548">
    <property type="entry name" value="alpha-helical ferredoxin"/>
    <property type="match status" value="1"/>
</dbReference>
<dbReference type="GO" id="GO:0051539">
    <property type="term" value="F:4 iron, 4 sulfur cluster binding"/>
    <property type="evidence" value="ECO:0007669"/>
    <property type="project" value="UniProtKB-UniRule"/>
</dbReference>
<keyword evidence="3" id="KW-0677">Repeat</keyword>
<keyword evidence="5 6" id="KW-0411">Iron-sulfur</keyword>
<comment type="catalytic activity">
    <reaction evidence="6">
        <text>(R)-lactate + A = pyruvate + AH2</text>
        <dbReference type="Rhea" id="RHEA:15089"/>
        <dbReference type="ChEBI" id="CHEBI:13193"/>
        <dbReference type="ChEBI" id="CHEBI:15361"/>
        <dbReference type="ChEBI" id="CHEBI:16004"/>
        <dbReference type="ChEBI" id="CHEBI:17499"/>
    </reaction>
</comment>
<dbReference type="RefSeq" id="WP_119846322.1">
    <property type="nucleotide sequence ID" value="NZ_CP032412.1"/>
</dbReference>
<evidence type="ECO:0000313" key="8">
    <source>
        <dbReference type="EMBL" id="AYB42100.1"/>
    </source>
</evidence>
<evidence type="ECO:0000256" key="5">
    <source>
        <dbReference type="ARBA" id="ARBA00023014"/>
    </source>
</evidence>
<dbReference type="GO" id="GO:0019154">
    <property type="term" value="F:glycolate dehydrogenase activity"/>
    <property type="evidence" value="ECO:0007669"/>
    <property type="project" value="UniProtKB-EC"/>
</dbReference>
<dbReference type="GO" id="GO:0046872">
    <property type="term" value="F:metal ion binding"/>
    <property type="evidence" value="ECO:0007669"/>
    <property type="project" value="UniProtKB-UniRule"/>
</dbReference>
<dbReference type="AlphaFoldDB" id="A0A385TC35"/>
<comment type="cofactor">
    <cofactor evidence="6">
        <name>[4Fe-4S] cluster</name>
        <dbReference type="ChEBI" id="CHEBI:49883"/>
    </cofactor>
    <text evidence="6">Binds 2 [4Fe-4S] clusters.</text>
</comment>
<dbReference type="PIRSF" id="PIRSF000139">
    <property type="entry name" value="Glc_ox_4Fe-4S"/>
    <property type="match status" value="1"/>
</dbReference>
<dbReference type="PROSITE" id="PS51379">
    <property type="entry name" value="4FE4S_FER_2"/>
    <property type="match status" value="2"/>
</dbReference>